<comment type="cofactor">
    <cofactor evidence="14">
        <name>Mg(2+)</name>
        <dbReference type="ChEBI" id="CHEBI:18420"/>
    </cofactor>
    <text evidence="14">Binds 1 Mg(2+) ion per subunit. Can also utilize other divalent metal cations, such as Ca(2+), Mn(2+) and Co(2+).</text>
</comment>
<evidence type="ECO:0000256" key="14">
    <source>
        <dbReference type="PIRSR" id="PIRSR605478-4"/>
    </source>
</evidence>
<keyword evidence="9 13" id="KW-0786">Thiamine pyrophosphate</keyword>
<feature type="binding site" evidence="12">
    <location>
        <position position="472"/>
    </location>
    <ligand>
        <name>substrate</name>
    </ligand>
</feature>
<dbReference type="FunFam" id="3.40.50.920:FF:000003">
    <property type="entry name" value="Transketolase"/>
    <property type="match status" value="1"/>
</dbReference>
<feature type="binding site" evidence="12">
    <location>
        <position position="360"/>
    </location>
    <ligand>
        <name>substrate</name>
    </ligand>
</feature>
<dbReference type="FunFam" id="3.40.50.970:FF:000003">
    <property type="entry name" value="Transketolase"/>
    <property type="match status" value="1"/>
</dbReference>
<reference evidence="18 19" key="1">
    <citation type="journal article" date="2007" name="Nat. Biotechnol.">
        <title>Complete genome sequence of the myxobacterium Sorangium cellulosum.</title>
        <authorList>
            <person name="Schneiker S."/>
            <person name="Perlova O."/>
            <person name="Kaiser O."/>
            <person name="Gerth K."/>
            <person name="Alici A."/>
            <person name="Altmeyer M.O."/>
            <person name="Bartels D."/>
            <person name="Bekel T."/>
            <person name="Beyer S."/>
            <person name="Bode E."/>
            <person name="Bode H.B."/>
            <person name="Bolten C.J."/>
            <person name="Choudhuri J.V."/>
            <person name="Doss S."/>
            <person name="Elnakady Y.A."/>
            <person name="Frank B."/>
            <person name="Gaigalat L."/>
            <person name="Goesmann A."/>
            <person name="Groeger C."/>
            <person name="Gross F."/>
            <person name="Jelsbak L."/>
            <person name="Jelsbak L."/>
            <person name="Kalinowski J."/>
            <person name="Kegler C."/>
            <person name="Knauber T."/>
            <person name="Konietzny S."/>
            <person name="Kopp M."/>
            <person name="Krause L."/>
            <person name="Krug D."/>
            <person name="Linke B."/>
            <person name="Mahmud T."/>
            <person name="Martinez-Arias R."/>
            <person name="McHardy A.C."/>
            <person name="Merai M."/>
            <person name="Meyer F."/>
            <person name="Mormann S."/>
            <person name="Munoz-Dorado J."/>
            <person name="Perez J."/>
            <person name="Pradella S."/>
            <person name="Rachid S."/>
            <person name="Raddatz G."/>
            <person name="Rosenau F."/>
            <person name="Rueckert C."/>
            <person name="Sasse F."/>
            <person name="Scharfe M."/>
            <person name="Schuster S.C."/>
            <person name="Suen G."/>
            <person name="Treuner-Lange A."/>
            <person name="Velicer G.J."/>
            <person name="Vorholter F.-J."/>
            <person name="Weissman K.J."/>
            <person name="Welch R.D."/>
            <person name="Wenzel S.C."/>
            <person name="Whitworth D.E."/>
            <person name="Wilhelm S."/>
            <person name="Wittmann C."/>
            <person name="Bloecker H."/>
            <person name="Puehler A."/>
            <person name="Mueller R."/>
        </authorList>
    </citation>
    <scope>NUCLEOTIDE SEQUENCE [LARGE SCALE GENOMIC DNA]</scope>
    <source>
        <strain evidence="19">So ce56</strain>
    </source>
</reference>
<protein>
    <recommendedName>
        <fullName evidence="5 10">Transketolase</fullName>
        <ecNumber evidence="5 10">2.2.1.1</ecNumber>
    </recommendedName>
</protein>
<comment type="function">
    <text evidence="16">Catalyzes the transfer of a two-carbon ketol group from a ketose donor to an aldose acceptor, via a covalent intermediate with the cofactor thiamine pyrophosphate.</text>
</comment>
<evidence type="ECO:0000256" key="16">
    <source>
        <dbReference type="RuleBase" id="RU004996"/>
    </source>
</evidence>
<name>A9EQJ3_SORC5</name>
<dbReference type="eggNOG" id="COG0021">
    <property type="taxonomic scope" value="Bacteria"/>
</dbReference>
<evidence type="ECO:0000256" key="4">
    <source>
        <dbReference type="ARBA" id="ARBA00011738"/>
    </source>
</evidence>
<feature type="binding site" evidence="13">
    <location>
        <position position="440"/>
    </location>
    <ligand>
        <name>thiamine diphosphate</name>
        <dbReference type="ChEBI" id="CHEBI:58937"/>
    </ligand>
</feature>
<dbReference type="Gene3D" id="3.40.50.920">
    <property type="match status" value="1"/>
</dbReference>
<feature type="binding site" evidence="14">
    <location>
        <position position="191"/>
    </location>
    <ligand>
        <name>Mg(2+)</name>
        <dbReference type="ChEBI" id="CHEBI:18420"/>
    </ligand>
</feature>
<feature type="binding site" evidence="12">
    <location>
        <position position="523"/>
    </location>
    <ligand>
        <name>substrate</name>
    </ligand>
</feature>
<dbReference type="GO" id="GO:0046872">
    <property type="term" value="F:metal ion binding"/>
    <property type="evidence" value="ECO:0007669"/>
    <property type="project" value="UniProtKB-KW"/>
</dbReference>
<evidence type="ECO:0000256" key="2">
    <source>
        <dbReference type="ARBA" id="ARBA00001941"/>
    </source>
</evidence>
<dbReference type="EC" id="2.2.1.1" evidence="5 10"/>
<dbReference type="CDD" id="cd02012">
    <property type="entry name" value="TPP_TK"/>
    <property type="match status" value="1"/>
</dbReference>
<dbReference type="PANTHER" id="PTHR43522:SF10">
    <property type="entry name" value="TRANSKETOLASE"/>
    <property type="match status" value="1"/>
</dbReference>
<evidence type="ECO:0000313" key="18">
    <source>
        <dbReference type="EMBL" id="CAN94147.1"/>
    </source>
</evidence>
<dbReference type="Pfam" id="PF02779">
    <property type="entry name" value="Transket_pyr"/>
    <property type="match status" value="1"/>
</dbReference>
<keyword evidence="16" id="KW-0106">Calcium</keyword>
<sequence>MRAMPDFAKLAAAASIARGLAMDAVHACSSGHLGLPLGAAEIGAALYGDILRHDPSEPHWLNRDRFVLSAGHGSMFLYAWLHLSGYPVSLDDVRRFRQWESKTPGHPEFHYTEGVEATTGPLGQGVGNAVGHAVAAKMLAARYNTPEHTIFDLNVYCLAGDGCLQEGVAAEAASFAGHFKLDNLILIYDANDVTLDAMAIKTQSEDTAKRFEAYGFEVLHIEQGNDLEAVHRVLAEARASKSGKPKFVVAHTLIGKGIPEVAGTQKAHGEGGAKFVDQARKNLGLPAEHFYVSEEVKQFFATRKEELAKVRGAWEATFQAWRAKNPELARQLDDGLAKKLPADLDARVPAFAAGTKVATRKAGETVLQAVAEAVPALIGSSADLYGSTFNYIASSTDFDPEHPGGRNIRAGIREHGMGAIMNGIAYHGGLRPSGATFLVFADYLRPSVRLAALSHLPVIYIFTHDSVGVGEDGPTHQPVETVAGLRVIVDLDVIRPADAEETAGAWISALERNDGPTVLALTRQAVPLLPGDAAAKREGVRRGAYVLVKETAALETILIATGSEVQHAVEAAKRIGPGVRVVSMPCVERFARQDHAYREAVLPAACTRRVSIEAGVTFGWHRWVGSKGIALGIDRFGTSAPGDIVMDRLGMNAQAVVQAVQDLVP</sequence>
<evidence type="ECO:0000256" key="15">
    <source>
        <dbReference type="PIRSR" id="PIRSR605478-5"/>
    </source>
</evidence>
<dbReference type="InterPro" id="IPR055152">
    <property type="entry name" value="Transketolase-like_C_2"/>
</dbReference>
<dbReference type="CDD" id="cd07033">
    <property type="entry name" value="TPP_PYR_DXS_TK_like"/>
    <property type="match status" value="1"/>
</dbReference>
<dbReference type="FunFam" id="3.40.50.970:FF:000004">
    <property type="entry name" value="Transketolase"/>
    <property type="match status" value="1"/>
</dbReference>
<dbReference type="HOGENOM" id="CLU_009227_0_0_7"/>
<dbReference type="InterPro" id="IPR009014">
    <property type="entry name" value="Transketo_C/PFOR_II"/>
</dbReference>
<accession>A9EQJ3</accession>
<feature type="binding site" evidence="13">
    <location>
        <position position="191"/>
    </location>
    <ligand>
        <name>thiamine diphosphate</name>
        <dbReference type="ChEBI" id="CHEBI:58937"/>
    </ligand>
</feature>
<dbReference type="GO" id="GO:0009052">
    <property type="term" value="P:pentose-phosphate shunt, non-oxidative branch"/>
    <property type="evidence" value="ECO:0007669"/>
    <property type="project" value="UniProtKB-ARBA"/>
</dbReference>
<feature type="domain" description="Transketolase-like pyrimidine-binding" evidence="17">
    <location>
        <begin position="357"/>
        <end position="528"/>
    </location>
</feature>
<comment type="subunit">
    <text evidence="4 16">Homodimer.</text>
</comment>
<dbReference type="InterPro" id="IPR020826">
    <property type="entry name" value="Transketolase_BS"/>
</dbReference>
<feature type="site" description="Important for catalytic activity" evidence="15">
    <location>
        <position position="32"/>
    </location>
</feature>
<evidence type="ECO:0000256" key="3">
    <source>
        <dbReference type="ARBA" id="ARBA00007131"/>
    </source>
</evidence>
<comment type="cofactor">
    <cofactor evidence="16">
        <name>Mg(2+)</name>
        <dbReference type="ChEBI" id="CHEBI:18420"/>
    </cofactor>
    <cofactor evidence="16">
        <name>Ca(2+)</name>
        <dbReference type="ChEBI" id="CHEBI:29108"/>
    </cofactor>
    <cofactor evidence="16">
        <name>Mn(2+)</name>
        <dbReference type="ChEBI" id="CHEBI:29035"/>
    </cofactor>
    <cofactor evidence="16">
        <name>Co(2+)</name>
        <dbReference type="ChEBI" id="CHEBI:48828"/>
    </cofactor>
    <text evidence="16">Binds 1 Mg(2+) ion per subunit. Can also utilize other divalent metal cations, such as Ca(2+), Mn(2+) and Co(2+).</text>
</comment>
<dbReference type="Pfam" id="PF00456">
    <property type="entry name" value="Transketolase_N"/>
    <property type="match status" value="1"/>
</dbReference>
<evidence type="ECO:0000256" key="13">
    <source>
        <dbReference type="PIRSR" id="PIRSR605478-3"/>
    </source>
</evidence>
<keyword evidence="7 14" id="KW-0479">Metal-binding</keyword>
<evidence type="ECO:0000256" key="9">
    <source>
        <dbReference type="ARBA" id="ARBA00023052"/>
    </source>
</evidence>
<feature type="site" description="Important for catalytic activity" evidence="15">
    <location>
        <position position="268"/>
    </location>
</feature>
<feature type="active site" description="Proton donor" evidence="11">
    <location>
        <position position="414"/>
    </location>
</feature>
<dbReference type="SUPFAM" id="SSF52922">
    <property type="entry name" value="TK C-terminal domain-like"/>
    <property type="match status" value="1"/>
</dbReference>
<comment type="cofactor">
    <cofactor evidence="2">
        <name>Co(2+)</name>
        <dbReference type="ChEBI" id="CHEBI:48828"/>
    </cofactor>
</comment>
<dbReference type="InterPro" id="IPR049557">
    <property type="entry name" value="Transketolase_CS"/>
</dbReference>
<dbReference type="AlphaFoldDB" id="A9EQJ3"/>
<evidence type="ECO:0000256" key="12">
    <source>
        <dbReference type="PIRSR" id="PIRSR605478-2"/>
    </source>
</evidence>
<comment type="cofactor">
    <cofactor evidence="1">
        <name>Ca(2+)</name>
        <dbReference type="ChEBI" id="CHEBI:29108"/>
    </cofactor>
</comment>
<evidence type="ECO:0000259" key="17">
    <source>
        <dbReference type="SMART" id="SM00861"/>
    </source>
</evidence>
<evidence type="ECO:0000256" key="6">
    <source>
        <dbReference type="ARBA" id="ARBA00022679"/>
    </source>
</evidence>
<feature type="binding site" evidence="12">
    <location>
        <position position="464"/>
    </location>
    <ligand>
        <name>substrate</name>
    </ligand>
</feature>
<keyword evidence="6 16" id="KW-0808">Transferase</keyword>
<dbReference type="NCBIfam" id="TIGR00232">
    <property type="entry name" value="tktlase_bact"/>
    <property type="match status" value="1"/>
</dbReference>
<dbReference type="Pfam" id="PF22613">
    <property type="entry name" value="Transketolase_C_1"/>
    <property type="match status" value="1"/>
</dbReference>
<feature type="binding site" evidence="13">
    <location>
        <position position="162"/>
    </location>
    <ligand>
        <name>thiamine diphosphate</name>
        <dbReference type="ChEBI" id="CHEBI:58937"/>
    </ligand>
</feature>
<feature type="binding site" evidence="13">
    <location>
        <position position="268"/>
    </location>
    <ligand>
        <name>thiamine diphosphate</name>
        <dbReference type="ChEBI" id="CHEBI:58937"/>
    </ligand>
</feature>
<evidence type="ECO:0000256" key="1">
    <source>
        <dbReference type="ARBA" id="ARBA00001913"/>
    </source>
</evidence>
<feature type="binding site" evidence="13">
    <location>
        <position position="72"/>
    </location>
    <ligand>
        <name>thiamine diphosphate</name>
        <dbReference type="ChEBI" id="CHEBI:58937"/>
    </ligand>
</feature>
<keyword evidence="19" id="KW-1185">Reference proteome</keyword>
<gene>
    <name evidence="18" type="primary">tkt1</name>
    <name evidence="18" type="ordered locus">sce3987</name>
</gene>
<organism evidence="18 19">
    <name type="scientific">Sorangium cellulosum (strain So ce56)</name>
    <name type="common">Polyangium cellulosum (strain So ce56)</name>
    <dbReference type="NCBI Taxonomy" id="448385"/>
    <lineage>
        <taxon>Bacteria</taxon>
        <taxon>Pseudomonadati</taxon>
        <taxon>Myxococcota</taxon>
        <taxon>Polyangia</taxon>
        <taxon>Polyangiales</taxon>
        <taxon>Polyangiaceae</taxon>
        <taxon>Sorangium</taxon>
    </lineage>
</organism>
<dbReference type="EMBL" id="AM746676">
    <property type="protein sequence ID" value="CAN94147.1"/>
    <property type="molecule type" value="Genomic_DNA"/>
</dbReference>
<dbReference type="GO" id="GO:0005829">
    <property type="term" value="C:cytosol"/>
    <property type="evidence" value="ECO:0007669"/>
    <property type="project" value="TreeGrafter"/>
</dbReference>
<evidence type="ECO:0000256" key="7">
    <source>
        <dbReference type="ARBA" id="ARBA00022723"/>
    </source>
</evidence>
<dbReference type="SUPFAM" id="SSF52518">
    <property type="entry name" value="Thiamin diphosphate-binding fold (THDP-binding)"/>
    <property type="match status" value="2"/>
</dbReference>
<evidence type="ECO:0000256" key="8">
    <source>
        <dbReference type="ARBA" id="ARBA00022842"/>
    </source>
</evidence>
<dbReference type="InterPro" id="IPR033247">
    <property type="entry name" value="Transketolase_fam"/>
</dbReference>
<dbReference type="PANTHER" id="PTHR43522">
    <property type="entry name" value="TRANSKETOLASE"/>
    <property type="match status" value="1"/>
</dbReference>
<dbReference type="InterPro" id="IPR005478">
    <property type="entry name" value="Transketolase_bac-like"/>
</dbReference>
<dbReference type="KEGG" id="scl:sce3987"/>
<evidence type="ECO:0000313" key="19">
    <source>
        <dbReference type="Proteomes" id="UP000002139"/>
    </source>
</evidence>
<feature type="binding site" evidence="12">
    <location>
        <position position="476"/>
    </location>
    <ligand>
        <name>substrate</name>
    </ligand>
</feature>
<feature type="binding site" evidence="12">
    <location>
        <position position="32"/>
    </location>
    <ligand>
        <name>substrate</name>
    </ligand>
</feature>
<comment type="cofactor">
    <cofactor evidence="13">
        <name>thiamine diphosphate</name>
        <dbReference type="ChEBI" id="CHEBI:58937"/>
    </cofactor>
    <text evidence="13">Binds 1 thiamine pyrophosphate per subunit. During the reaction, the substrate forms a covalent intermediate with the cofactor.</text>
</comment>
<dbReference type="InterPro" id="IPR005474">
    <property type="entry name" value="Transketolase_N"/>
</dbReference>
<dbReference type="InterPro" id="IPR005475">
    <property type="entry name" value="Transketolase-like_Pyr-bd"/>
</dbReference>
<evidence type="ECO:0000256" key="5">
    <source>
        <dbReference type="ARBA" id="ARBA00013152"/>
    </source>
</evidence>
<comment type="similarity">
    <text evidence="3 16">Belongs to the transketolase family.</text>
</comment>
<evidence type="ECO:0000256" key="10">
    <source>
        <dbReference type="NCBIfam" id="TIGR00232"/>
    </source>
</evidence>
<feature type="binding site" evidence="14">
    <location>
        <position position="161"/>
    </location>
    <ligand>
        <name>Mg(2+)</name>
        <dbReference type="ChEBI" id="CHEBI:18420"/>
    </ligand>
</feature>
<feature type="binding site" evidence="12">
    <location>
        <position position="387"/>
    </location>
    <ligand>
        <name>substrate</name>
    </ligand>
</feature>
<keyword evidence="8 14" id="KW-0460">Magnesium</keyword>
<dbReference type="SMART" id="SM00861">
    <property type="entry name" value="Transket_pyr"/>
    <property type="match status" value="1"/>
</dbReference>
<proteinExistence type="inferred from homology"/>
<feature type="binding site" evidence="14">
    <location>
        <position position="193"/>
    </location>
    <ligand>
        <name>Mg(2+)</name>
        <dbReference type="ChEBI" id="CHEBI:18420"/>
    </ligand>
</feature>
<evidence type="ECO:0000256" key="11">
    <source>
        <dbReference type="PIRSR" id="PIRSR605478-1"/>
    </source>
</evidence>
<dbReference type="Proteomes" id="UP000002139">
    <property type="component" value="Chromosome"/>
</dbReference>
<comment type="catalytic activity">
    <reaction evidence="16">
        <text>D-sedoheptulose 7-phosphate + D-glyceraldehyde 3-phosphate = aldehydo-D-ribose 5-phosphate + D-xylulose 5-phosphate</text>
        <dbReference type="Rhea" id="RHEA:10508"/>
        <dbReference type="ChEBI" id="CHEBI:57483"/>
        <dbReference type="ChEBI" id="CHEBI:57737"/>
        <dbReference type="ChEBI" id="CHEBI:58273"/>
        <dbReference type="ChEBI" id="CHEBI:59776"/>
        <dbReference type="EC" id="2.2.1.1"/>
    </reaction>
</comment>
<dbReference type="PROSITE" id="PS00802">
    <property type="entry name" value="TRANSKETOLASE_2"/>
    <property type="match status" value="1"/>
</dbReference>
<dbReference type="InterPro" id="IPR029061">
    <property type="entry name" value="THDP-binding"/>
</dbReference>
<dbReference type="Gene3D" id="3.40.50.970">
    <property type="match status" value="2"/>
</dbReference>
<feature type="binding site" evidence="12">
    <location>
        <position position="268"/>
    </location>
    <ligand>
        <name>substrate</name>
    </ligand>
</feature>
<feature type="binding site" evidence="13">
    <location>
        <begin position="120"/>
        <end position="122"/>
    </location>
    <ligand>
        <name>thiamine diphosphate</name>
        <dbReference type="ChEBI" id="CHEBI:58937"/>
    </ligand>
</feature>
<dbReference type="GO" id="GO:0004802">
    <property type="term" value="F:transketolase activity"/>
    <property type="evidence" value="ECO:0007669"/>
    <property type="project" value="UniProtKB-UniRule"/>
</dbReference>
<dbReference type="PROSITE" id="PS00801">
    <property type="entry name" value="TRANSKETOLASE_1"/>
    <property type="match status" value="1"/>
</dbReference>
<dbReference type="STRING" id="448385.sce3987"/>